<dbReference type="RefSeq" id="WP_142088496.1">
    <property type="nucleotide sequence ID" value="NZ_CP035485.1"/>
</dbReference>
<protein>
    <submittedName>
        <fullName evidence="2">DUF368 domain-containing protein</fullName>
    </submittedName>
</protein>
<feature type="transmembrane region" description="Helical" evidence="1">
    <location>
        <begin position="253"/>
        <end position="271"/>
    </location>
</feature>
<proteinExistence type="predicted"/>
<keyword evidence="1" id="KW-0812">Transmembrane</keyword>
<feature type="transmembrane region" description="Helical" evidence="1">
    <location>
        <begin position="54"/>
        <end position="76"/>
    </location>
</feature>
<dbReference type="PANTHER" id="PTHR37308">
    <property type="entry name" value="INTEGRAL MEMBRANE PROTEIN"/>
    <property type="match status" value="1"/>
</dbReference>
<dbReference type="EMBL" id="CP035485">
    <property type="protein sequence ID" value="QDI90925.1"/>
    <property type="molecule type" value="Genomic_DNA"/>
</dbReference>
<dbReference type="OrthoDB" id="9793746at2"/>
<evidence type="ECO:0000313" key="3">
    <source>
        <dbReference type="Proteomes" id="UP000319756"/>
    </source>
</evidence>
<dbReference type="InterPro" id="IPR007163">
    <property type="entry name" value="VCA0040-like"/>
</dbReference>
<evidence type="ECO:0000256" key="1">
    <source>
        <dbReference type="SAM" id="Phobius"/>
    </source>
</evidence>
<dbReference type="PANTHER" id="PTHR37308:SF1">
    <property type="entry name" value="POLYPRENYL-PHOSPHATE TRANSPORTER"/>
    <property type="match status" value="1"/>
</dbReference>
<dbReference type="Pfam" id="PF04018">
    <property type="entry name" value="VCA0040-like"/>
    <property type="match status" value="1"/>
</dbReference>
<feature type="transmembrane region" description="Helical" evidence="1">
    <location>
        <begin position="12"/>
        <end position="33"/>
    </location>
</feature>
<reference evidence="3" key="1">
    <citation type="submission" date="2019-01" db="EMBL/GenBank/DDBJ databases">
        <title>Genomic analysis of Salicibibacter sp. NKC3-5.</title>
        <authorList>
            <person name="Oh Y.J."/>
        </authorList>
    </citation>
    <scope>NUCLEOTIDE SEQUENCE [LARGE SCALE GENOMIC DNA]</scope>
    <source>
        <strain evidence="3">NKC3-5</strain>
    </source>
</reference>
<keyword evidence="1" id="KW-1133">Transmembrane helix</keyword>
<feature type="transmembrane region" description="Helical" evidence="1">
    <location>
        <begin position="229"/>
        <end position="247"/>
    </location>
</feature>
<evidence type="ECO:0000313" key="2">
    <source>
        <dbReference type="EMBL" id="QDI90925.1"/>
    </source>
</evidence>
<feature type="transmembrane region" description="Helical" evidence="1">
    <location>
        <begin position="88"/>
        <end position="109"/>
    </location>
</feature>
<dbReference type="Proteomes" id="UP000319756">
    <property type="component" value="Chromosome"/>
</dbReference>
<feature type="transmembrane region" description="Helical" evidence="1">
    <location>
        <begin position="198"/>
        <end position="217"/>
    </location>
</feature>
<organism evidence="2 3">
    <name type="scientific">Salicibibacter halophilus</name>
    <dbReference type="NCBI Taxonomy" id="2502791"/>
    <lineage>
        <taxon>Bacteria</taxon>
        <taxon>Bacillati</taxon>
        <taxon>Bacillota</taxon>
        <taxon>Bacilli</taxon>
        <taxon>Bacillales</taxon>
        <taxon>Bacillaceae</taxon>
        <taxon>Salicibibacter</taxon>
    </lineage>
</organism>
<feature type="transmembrane region" description="Helical" evidence="1">
    <location>
        <begin position="121"/>
        <end position="140"/>
    </location>
</feature>
<keyword evidence="1" id="KW-0472">Membrane</keyword>
<gene>
    <name evidence="2" type="ORF">EPH95_06810</name>
</gene>
<accession>A0A514LHB7</accession>
<dbReference type="KEGG" id="sale:EPH95_06810"/>
<sequence length="289" mass="32134">MKWLKWFNIFKGMAMGIVETVPGVSSSTIAMLIGIYENIIQSINDLTTKQYRKALLFLFPIVLGILLGAIISAFTVEYLLENHPIPTHFLFMGLILGMLPFIWRSGHLLQGNNCSYKKYHFVVMTLFFLLIASLSFVVSLDETVIVDLTVTDYFYLFFSGWLASIALVLPGMSGALILMIVGAYYTALSALRTLDIPVILTVVAGVIIGILITGKLVRFMLQKYRRSTYAAIIGLLCGSIVILYPGFPAQLTELIISLLLLLIGFFFALTVSSKQKSETDVEEKGDFPE</sequence>
<name>A0A514LHB7_9BACI</name>
<keyword evidence="3" id="KW-1185">Reference proteome</keyword>
<dbReference type="AlphaFoldDB" id="A0A514LHB7"/>